<dbReference type="Proteomes" id="UP001596364">
    <property type="component" value="Unassembled WGS sequence"/>
</dbReference>
<reference evidence="2" key="1">
    <citation type="journal article" date="2019" name="Int. J. Syst. Evol. Microbiol.">
        <title>The Global Catalogue of Microorganisms (GCM) 10K type strain sequencing project: providing services to taxonomists for standard genome sequencing and annotation.</title>
        <authorList>
            <consortium name="The Broad Institute Genomics Platform"/>
            <consortium name="The Broad Institute Genome Sequencing Center for Infectious Disease"/>
            <person name="Wu L."/>
            <person name="Ma J."/>
        </authorList>
    </citation>
    <scope>NUCLEOTIDE SEQUENCE [LARGE SCALE GENOMIC DNA]</scope>
    <source>
        <strain evidence="2">CGMCC 1.16031</strain>
    </source>
</reference>
<evidence type="ECO:0000313" key="2">
    <source>
        <dbReference type="Proteomes" id="UP001596364"/>
    </source>
</evidence>
<dbReference type="EMBL" id="JBHSUS010000001">
    <property type="protein sequence ID" value="MFC6439818.1"/>
    <property type="molecule type" value="Genomic_DNA"/>
</dbReference>
<dbReference type="RefSeq" id="WP_165490669.1">
    <property type="nucleotide sequence ID" value="NZ_JBHSUS010000001.1"/>
</dbReference>
<proteinExistence type="predicted"/>
<name>A0ABW1XKI8_9ALTE</name>
<accession>A0ABW1XKI8</accession>
<sequence>MSERLIDYANRLATTQDVQPPGISPPRLTLSTLPVIAEADALQITLSDFHQLKGCAAQSLIAERNTTLGKLQAPSQRFLYQRALLEALGTCQTSNSDDTLVKKLAGWQQDLQARQPYSIARLVDQSREITNSLTNSGQGIVSEESYSASLAAFSYLARVVTQQVKADSKTLETHLQQIDRQRLPKRLYNQFKMQAHYLNALNDWQNNLTFTCPNGRAGKSVEYAVNVFNRYFIQGIQADAGQANQLYYTLMPTLETLKSVELVSPEFRTNIDAITLAFNASQQAIREHVTFWQDVYRRCEIKPGKR</sequence>
<keyword evidence="2" id="KW-1185">Reference proteome</keyword>
<protein>
    <submittedName>
        <fullName evidence="1">DUF3080 family protein</fullName>
    </submittedName>
</protein>
<dbReference type="InterPro" id="IPR021431">
    <property type="entry name" value="DUF3080"/>
</dbReference>
<dbReference type="Pfam" id="PF11279">
    <property type="entry name" value="DUF3080"/>
    <property type="match status" value="1"/>
</dbReference>
<comment type="caution">
    <text evidence="1">The sequence shown here is derived from an EMBL/GenBank/DDBJ whole genome shotgun (WGS) entry which is preliminary data.</text>
</comment>
<evidence type="ECO:0000313" key="1">
    <source>
        <dbReference type="EMBL" id="MFC6439818.1"/>
    </source>
</evidence>
<organism evidence="1 2">
    <name type="scientific">Pseudobowmanella zhangzhouensis</name>
    <dbReference type="NCBI Taxonomy" id="1537679"/>
    <lineage>
        <taxon>Bacteria</taxon>
        <taxon>Pseudomonadati</taxon>
        <taxon>Pseudomonadota</taxon>
        <taxon>Gammaproteobacteria</taxon>
        <taxon>Alteromonadales</taxon>
        <taxon>Alteromonadaceae</taxon>
    </lineage>
</organism>
<gene>
    <name evidence="1" type="ORF">ACFP85_06615</name>
</gene>